<proteinExistence type="predicted"/>
<gene>
    <name evidence="1" type="ORF">BD311DRAFT_780228</name>
</gene>
<name>A0A4Q9MDY3_9APHY</name>
<dbReference type="EMBL" id="ML143459">
    <property type="protein sequence ID" value="TBU25544.1"/>
    <property type="molecule type" value="Genomic_DNA"/>
</dbReference>
<dbReference type="Proteomes" id="UP000292957">
    <property type="component" value="Unassembled WGS sequence"/>
</dbReference>
<organism evidence="1">
    <name type="scientific">Dichomitus squalens</name>
    <dbReference type="NCBI Taxonomy" id="114155"/>
    <lineage>
        <taxon>Eukaryota</taxon>
        <taxon>Fungi</taxon>
        <taxon>Dikarya</taxon>
        <taxon>Basidiomycota</taxon>
        <taxon>Agaricomycotina</taxon>
        <taxon>Agaricomycetes</taxon>
        <taxon>Polyporales</taxon>
        <taxon>Polyporaceae</taxon>
        <taxon>Dichomitus</taxon>
    </lineage>
</organism>
<sequence length="329" mass="37262">MSKSIIASLTAHRPKLEARGYLGHPDANILKATVASLRERRASTSFTLLKGRKDNPEIESAFHLSIDGAKKDVPDVVPLEVAPMWRISGAMISCMTQGLAYRTIRGLKARKILPRPKTKMNLKNIIDDVAEAFGTRVSAGDIWKSIRSKHITSICSQSLWKAIHDLFMIGDHWLREGMPEEYQDRAICAVCGNVESMDHILFRCEAVELKSMCSHADITWIDPGWGSALGAGCAVIKSENGTRKKHSENLWTIMWSEATHLIWKLRCERVILRQGEEFSKHEVVHRWYATMERLLTLDRRTAALAKGKKDLRPGNVECIWSPIIENYKY</sequence>
<dbReference type="OrthoDB" id="2752996at2759"/>
<protein>
    <submittedName>
        <fullName evidence="1">Uncharacterized protein</fullName>
    </submittedName>
</protein>
<dbReference type="AlphaFoldDB" id="A0A4Q9MDY3"/>
<reference evidence="1" key="1">
    <citation type="submission" date="2019-01" db="EMBL/GenBank/DDBJ databases">
        <title>Draft genome sequences of three monokaryotic isolates of the white-rot basidiomycete fungus Dichomitus squalens.</title>
        <authorList>
            <consortium name="DOE Joint Genome Institute"/>
            <person name="Lopez S.C."/>
            <person name="Andreopoulos B."/>
            <person name="Pangilinan J."/>
            <person name="Lipzen A."/>
            <person name="Riley R."/>
            <person name="Ahrendt S."/>
            <person name="Ng V."/>
            <person name="Barry K."/>
            <person name="Daum C."/>
            <person name="Grigoriev I.V."/>
            <person name="Hilden K.S."/>
            <person name="Makela M.R."/>
            <person name="de Vries R.P."/>
        </authorList>
    </citation>
    <scope>NUCLEOTIDE SEQUENCE [LARGE SCALE GENOMIC DNA]</scope>
    <source>
        <strain evidence="1">OM18370.1</strain>
    </source>
</reference>
<accession>A0A4Q9MDY3</accession>
<evidence type="ECO:0000313" key="1">
    <source>
        <dbReference type="EMBL" id="TBU25544.1"/>
    </source>
</evidence>